<sequence>DCDLNPQGLVITSSWSLAMRPTDSNVLGGYHEGNDFKRTYQAQQEKTFIQNPSSGKALPDVHTSIKVHHAPGGRSQCPFGTSADATATPTRSRSLYGNSSQMEQIMTTPVKTRETRSSLPVLDYPSESAKVTESGPTYNAGFGKARPEQHTSVKIYHAPGGKSSISFGDDEPAACRKDNRNSHITEVVPEICDVSVPGKARPEQHTSVKIFHAPGGSSSMAGIFGGQDVTPSFSRSKENSDHDVVNLSPEPHYSSQKKTHNANQESEPCDEDAWPASQSRHHTPQDHHEKDPVSSFRTGRSNVSGKVETPVHIPSRYAPGGKSSGNIISWQ</sequence>
<feature type="region of interest" description="Disordered" evidence="1">
    <location>
        <begin position="210"/>
        <end position="331"/>
    </location>
</feature>
<protein>
    <submittedName>
        <fullName evidence="2">Uncharacterized protein</fullName>
    </submittedName>
</protein>
<dbReference type="EMBL" id="HACM01008626">
    <property type="protein sequence ID" value="CRZ09068.1"/>
    <property type="molecule type" value="Transcribed_RNA"/>
</dbReference>
<feature type="non-terminal residue" evidence="2">
    <location>
        <position position="1"/>
    </location>
</feature>
<feature type="compositionally biased region" description="Polar residues" evidence="1">
    <location>
        <begin position="83"/>
        <end position="95"/>
    </location>
</feature>
<feature type="region of interest" description="Disordered" evidence="1">
    <location>
        <begin position="126"/>
        <end position="146"/>
    </location>
</feature>
<feature type="region of interest" description="Disordered" evidence="1">
    <location>
        <begin position="70"/>
        <end position="95"/>
    </location>
</feature>
<feature type="compositionally biased region" description="Basic and acidic residues" evidence="1">
    <location>
        <begin position="235"/>
        <end position="244"/>
    </location>
</feature>
<reference evidence="2" key="1">
    <citation type="submission" date="2015-04" db="EMBL/GenBank/DDBJ databases">
        <title>The genome sequence of the plant pathogenic Rhizarian Plasmodiophora brassicae reveals insights in its biotrophic life cycle and the origin of chitin synthesis.</title>
        <authorList>
            <person name="Schwelm A."/>
            <person name="Fogelqvist J."/>
            <person name="Knaust A."/>
            <person name="Julke S."/>
            <person name="Lilja T."/>
            <person name="Dhandapani V."/>
            <person name="Bonilla-Rosso G."/>
            <person name="Karlsson M."/>
            <person name="Shevchenko A."/>
            <person name="Choi S.R."/>
            <person name="Kim H.G."/>
            <person name="Park J.Y."/>
            <person name="Lim Y.P."/>
            <person name="Ludwig-Muller J."/>
            <person name="Dixelius C."/>
        </authorList>
    </citation>
    <scope>NUCLEOTIDE SEQUENCE</scope>
    <source>
        <tissue evidence="2">Potato root galls</tissue>
    </source>
</reference>
<accession>A0A0H5R4K1</accession>
<evidence type="ECO:0000256" key="1">
    <source>
        <dbReference type="SAM" id="MobiDB-lite"/>
    </source>
</evidence>
<feature type="compositionally biased region" description="Polar residues" evidence="1">
    <location>
        <begin position="295"/>
        <end position="304"/>
    </location>
</feature>
<name>A0A0H5R4K1_9EUKA</name>
<organism evidence="2">
    <name type="scientific">Spongospora subterranea</name>
    <dbReference type="NCBI Taxonomy" id="70186"/>
    <lineage>
        <taxon>Eukaryota</taxon>
        <taxon>Sar</taxon>
        <taxon>Rhizaria</taxon>
        <taxon>Endomyxa</taxon>
        <taxon>Phytomyxea</taxon>
        <taxon>Plasmodiophorida</taxon>
        <taxon>Plasmodiophoridae</taxon>
        <taxon>Spongospora</taxon>
    </lineage>
</organism>
<proteinExistence type="predicted"/>
<dbReference type="AlphaFoldDB" id="A0A0H5R4K1"/>
<evidence type="ECO:0000313" key="2">
    <source>
        <dbReference type="EMBL" id="CRZ09068.1"/>
    </source>
</evidence>
<feature type="compositionally biased region" description="Basic and acidic residues" evidence="1">
    <location>
        <begin position="283"/>
        <end position="292"/>
    </location>
</feature>